<dbReference type="Gene3D" id="1.25.10.10">
    <property type="entry name" value="Leucine-rich Repeat Variant"/>
    <property type="match status" value="3"/>
</dbReference>
<dbReference type="RefSeq" id="XP_024401496.1">
    <property type="nucleotide sequence ID" value="XM_024545728.2"/>
</dbReference>
<evidence type="ECO:0000313" key="2">
    <source>
        <dbReference type="EMBL" id="PNR36338.1"/>
    </source>
</evidence>
<dbReference type="PaxDb" id="3218-PP1S173_117V6.1"/>
<dbReference type="OrthoDB" id="7537227at2759"/>
<dbReference type="PANTHER" id="PTHR46168:SF1">
    <property type="entry name" value="ARMADILLO REPEAT ONLY 4"/>
    <property type="match status" value="1"/>
</dbReference>
<dbReference type="Pfam" id="PF25055">
    <property type="entry name" value="DUF7792"/>
    <property type="match status" value="1"/>
</dbReference>
<organism evidence="2">
    <name type="scientific">Physcomitrium patens</name>
    <name type="common">Spreading-leaved earth moss</name>
    <name type="synonym">Physcomitrella patens</name>
    <dbReference type="NCBI Taxonomy" id="3218"/>
    <lineage>
        <taxon>Eukaryota</taxon>
        <taxon>Viridiplantae</taxon>
        <taxon>Streptophyta</taxon>
        <taxon>Embryophyta</taxon>
        <taxon>Bryophyta</taxon>
        <taxon>Bryophytina</taxon>
        <taxon>Bryopsida</taxon>
        <taxon>Funariidae</taxon>
        <taxon>Funariales</taxon>
        <taxon>Funariaceae</taxon>
        <taxon>Physcomitrium</taxon>
    </lineage>
</organism>
<dbReference type="Gramene" id="Pp3c17_16730V3.1">
    <property type="protein sequence ID" value="Pp3c17_16730V3.1"/>
    <property type="gene ID" value="Pp3c17_16730"/>
</dbReference>
<feature type="domain" description="DUF7792" evidence="1">
    <location>
        <begin position="22"/>
        <end position="141"/>
    </location>
</feature>
<proteinExistence type="predicted"/>
<dbReference type="InterPro" id="IPR056694">
    <property type="entry name" value="DUF7792"/>
</dbReference>
<name>A0A2K1J488_PHYPA</name>
<dbReference type="Proteomes" id="UP000006727">
    <property type="component" value="Chromosome 17"/>
</dbReference>
<dbReference type="InterPro" id="IPR011989">
    <property type="entry name" value="ARM-like"/>
</dbReference>
<dbReference type="SUPFAM" id="SSF48371">
    <property type="entry name" value="ARM repeat"/>
    <property type="match status" value="1"/>
</dbReference>
<accession>A0A2K1J488</accession>
<reference evidence="2 4" key="1">
    <citation type="journal article" date="2008" name="Science">
        <title>The Physcomitrella genome reveals evolutionary insights into the conquest of land by plants.</title>
        <authorList>
            <person name="Rensing S."/>
            <person name="Lang D."/>
            <person name="Zimmer A."/>
            <person name="Terry A."/>
            <person name="Salamov A."/>
            <person name="Shapiro H."/>
            <person name="Nishiyama T."/>
            <person name="Perroud P.-F."/>
            <person name="Lindquist E."/>
            <person name="Kamisugi Y."/>
            <person name="Tanahashi T."/>
            <person name="Sakakibara K."/>
            <person name="Fujita T."/>
            <person name="Oishi K."/>
            <person name="Shin-I T."/>
            <person name="Kuroki Y."/>
            <person name="Toyoda A."/>
            <person name="Suzuki Y."/>
            <person name="Hashimoto A."/>
            <person name="Yamaguchi K."/>
            <person name="Sugano A."/>
            <person name="Kohara Y."/>
            <person name="Fujiyama A."/>
            <person name="Anterola A."/>
            <person name="Aoki S."/>
            <person name="Ashton N."/>
            <person name="Barbazuk W.B."/>
            <person name="Barker E."/>
            <person name="Bennetzen J."/>
            <person name="Bezanilla M."/>
            <person name="Blankenship R."/>
            <person name="Cho S.H."/>
            <person name="Dutcher S."/>
            <person name="Estelle M."/>
            <person name="Fawcett J.A."/>
            <person name="Gundlach H."/>
            <person name="Hanada K."/>
            <person name="Heyl A."/>
            <person name="Hicks K.A."/>
            <person name="Hugh J."/>
            <person name="Lohr M."/>
            <person name="Mayer K."/>
            <person name="Melkozernov A."/>
            <person name="Murata T."/>
            <person name="Nelson D."/>
            <person name="Pils B."/>
            <person name="Prigge M."/>
            <person name="Reiss B."/>
            <person name="Renner T."/>
            <person name="Rombauts S."/>
            <person name="Rushton P."/>
            <person name="Sanderfoot A."/>
            <person name="Schween G."/>
            <person name="Shiu S.-H."/>
            <person name="Stueber K."/>
            <person name="Theodoulou F.L."/>
            <person name="Tu H."/>
            <person name="Van de Peer Y."/>
            <person name="Verrier P.J."/>
            <person name="Waters E."/>
            <person name="Wood A."/>
            <person name="Yang L."/>
            <person name="Cove D."/>
            <person name="Cuming A."/>
            <person name="Hasebe M."/>
            <person name="Lucas S."/>
            <person name="Mishler D.B."/>
            <person name="Reski R."/>
            <person name="Grigoriev I."/>
            <person name="Quatrano R.S."/>
            <person name="Boore J.L."/>
        </authorList>
    </citation>
    <scope>NUCLEOTIDE SEQUENCE [LARGE SCALE GENOMIC DNA]</scope>
    <source>
        <strain evidence="3 4">cv. Gransden 2004</strain>
    </source>
</reference>
<protein>
    <recommendedName>
        <fullName evidence="1">DUF7792 domain-containing protein</fullName>
    </recommendedName>
</protein>
<sequence length="677" mass="73614">MESYIETYIQHHMDTDLQIVDLVQFVLQCAEIVRKGVDEADSYKSDCGEINIRVIKLVNLLKQAWQKASKTNAPGLYERPTRRIMVEVLKVLERALGLVRKCKRSGMLKRVMTITTAADFKKMNHWLDSSIGDVKWVVNISSTGDERSELGGLPPIASNDPMLAHIWEQISIVHIGTLEEKVEGAEYLGNLAKSNERNVKIIIEEGGAGPLLRLLKEGNIPGQDAAATALTLLATNRDRVMQLRKEGASSVFTHLLGSHSTSMKVQIEVAKIVAKFAMLDSEAQTELANEGAIRLLVALLAHQTNTVVGMEGPASIHLNTKTNTVQRTDLVVGGNDNAHRAVSNSQTPVATAALTMMDRIKSSAPPSIPENHSSSARMNAPLRQGSRAQRDMESPEVMHELKVVVTDALWRLAAGHVGNCKLITDTCALLCFAKIIKHSKGPLKRNAVLAVKEIAVSAGNDSELRRAAFKTNSPSAKAVVEQLLQLIASEDEDYPKLQKECCKAIGSLARIFPAPAEAPIKALTSALIKVEAYQEPEVIDVATEAALALSKFASDENYLHLEHSKNIIQEGAVEGLVVLALNFGHSESQLSALELLCYLALNVPTSEVLAAAKVVNVLGSTIHVNHLSQTLANHETSRQLITEAISKLELHQPATGRYGAPGQSLDQLSYLEMVCES</sequence>
<evidence type="ECO:0000313" key="3">
    <source>
        <dbReference type="EnsemblPlants" id="Pp3c17_16730V3.1"/>
    </source>
</evidence>
<dbReference type="GO" id="GO:0007166">
    <property type="term" value="P:cell surface receptor signaling pathway"/>
    <property type="evidence" value="ECO:0007669"/>
    <property type="project" value="InterPro"/>
</dbReference>
<dbReference type="InterPro" id="IPR000225">
    <property type="entry name" value="Armadillo"/>
</dbReference>
<reference evidence="2 4" key="2">
    <citation type="journal article" date="2018" name="Plant J.">
        <title>The Physcomitrella patens chromosome-scale assembly reveals moss genome structure and evolution.</title>
        <authorList>
            <person name="Lang D."/>
            <person name="Ullrich K.K."/>
            <person name="Murat F."/>
            <person name="Fuchs J."/>
            <person name="Jenkins J."/>
            <person name="Haas F.B."/>
            <person name="Piednoel M."/>
            <person name="Gundlach H."/>
            <person name="Van Bel M."/>
            <person name="Meyberg R."/>
            <person name="Vives C."/>
            <person name="Morata J."/>
            <person name="Symeonidi A."/>
            <person name="Hiss M."/>
            <person name="Muchero W."/>
            <person name="Kamisugi Y."/>
            <person name="Saleh O."/>
            <person name="Blanc G."/>
            <person name="Decker E.L."/>
            <person name="van Gessel N."/>
            <person name="Grimwood J."/>
            <person name="Hayes R.D."/>
            <person name="Graham S.W."/>
            <person name="Gunter L.E."/>
            <person name="McDaniel S.F."/>
            <person name="Hoernstein S.N.W."/>
            <person name="Larsson A."/>
            <person name="Li F.W."/>
            <person name="Perroud P.F."/>
            <person name="Phillips J."/>
            <person name="Ranjan P."/>
            <person name="Rokshar D.S."/>
            <person name="Rothfels C.J."/>
            <person name="Schneider L."/>
            <person name="Shu S."/>
            <person name="Stevenson D.W."/>
            <person name="Thummler F."/>
            <person name="Tillich M."/>
            <person name="Villarreal Aguilar J.C."/>
            <person name="Widiez T."/>
            <person name="Wong G.K."/>
            <person name="Wymore A."/>
            <person name="Zhang Y."/>
            <person name="Zimmer A.D."/>
            <person name="Quatrano R.S."/>
            <person name="Mayer K.F.X."/>
            <person name="Goodstein D."/>
            <person name="Casacuberta J.M."/>
            <person name="Vandepoele K."/>
            <person name="Reski R."/>
            <person name="Cuming A.C."/>
            <person name="Tuskan G.A."/>
            <person name="Maumus F."/>
            <person name="Salse J."/>
            <person name="Schmutz J."/>
            <person name="Rensing S.A."/>
        </authorList>
    </citation>
    <scope>NUCLEOTIDE SEQUENCE [LARGE SCALE GENOMIC DNA]</scope>
    <source>
        <strain evidence="3 4">cv. Gransden 2004</strain>
    </source>
</reference>
<dbReference type="Gene3D" id="1.20.930.20">
    <property type="entry name" value="Adaptor protein Cbl, N-terminal domain"/>
    <property type="match status" value="1"/>
</dbReference>
<dbReference type="RefSeq" id="XP_024401498.1">
    <property type="nucleotide sequence ID" value="XM_024545730.2"/>
</dbReference>
<dbReference type="SMART" id="SM00185">
    <property type="entry name" value="ARM"/>
    <property type="match status" value="3"/>
</dbReference>
<evidence type="ECO:0000313" key="4">
    <source>
        <dbReference type="Proteomes" id="UP000006727"/>
    </source>
</evidence>
<dbReference type="PANTHER" id="PTHR46168">
    <property type="entry name" value="ARMADILLO REPEAT ONLY 4"/>
    <property type="match status" value="1"/>
</dbReference>
<reference evidence="3" key="3">
    <citation type="submission" date="2020-12" db="UniProtKB">
        <authorList>
            <consortium name="EnsemblPlants"/>
        </authorList>
    </citation>
    <scope>IDENTIFICATION</scope>
</reference>
<dbReference type="EMBL" id="ABEU02000017">
    <property type="protein sequence ID" value="PNR36338.1"/>
    <property type="molecule type" value="Genomic_DNA"/>
</dbReference>
<dbReference type="AlphaFoldDB" id="A0A2K1J488"/>
<dbReference type="InterPro" id="IPR036537">
    <property type="entry name" value="Adaptor_Cbl_N_dom_sf"/>
</dbReference>
<dbReference type="GeneID" id="112294835"/>
<dbReference type="STRING" id="3218.A0A2K1J488"/>
<dbReference type="EnsemblPlants" id="Pp3c17_16730V3.1">
    <property type="protein sequence ID" value="Pp3c17_16730V3.1"/>
    <property type="gene ID" value="Pp3c17_16730"/>
</dbReference>
<dbReference type="InterPro" id="IPR016024">
    <property type="entry name" value="ARM-type_fold"/>
</dbReference>
<dbReference type="KEGG" id="ppp:112294835"/>
<gene>
    <name evidence="3" type="primary">LOC112294835</name>
    <name evidence="2" type="ORF">PHYPA_022189</name>
</gene>
<evidence type="ECO:0000259" key="1">
    <source>
        <dbReference type="Pfam" id="PF25055"/>
    </source>
</evidence>
<keyword evidence="4" id="KW-1185">Reference proteome</keyword>